<dbReference type="GO" id="GO:0016020">
    <property type="term" value="C:membrane"/>
    <property type="evidence" value="ECO:0007669"/>
    <property type="project" value="UniProtKB-SubCell"/>
</dbReference>
<dbReference type="Pfam" id="PF03544">
    <property type="entry name" value="TonB_C"/>
    <property type="match status" value="1"/>
</dbReference>
<dbReference type="RefSeq" id="WP_076531056.1">
    <property type="nucleotide sequence ID" value="NZ_FOAC01000001.1"/>
</dbReference>
<dbReference type="Proteomes" id="UP000186019">
    <property type="component" value="Unassembled WGS sequence"/>
</dbReference>
<dbReference type="AlphaFoldDB" id="A0A1N7F4B7"/>
<feature type="compositionally biased region" description="Low complexity" evidence="5">
    <location>
        <begin position="67"/>
        <end position="95"/>
    </location>
</feature>
<dbReference type="Gene3D" id="3.30.1150.10">
    <property type="match status" value="1"/>
</dbReference>
<name>A0A1N7F4B7_9RHOB</name>
<reference evidence="8 9" key="1">
    <citation type="submission" date="2017-01" db="EMBL/GenBank/DDBJ databases">
        <authorList>
            <person name="Mah S.A."/>
            <person name="Swanson W.J."/>
            <person name="Moy G.W."/>
            <person name="Vacquier V.D."/>
        </authorList>
    </citation>
    <scope>NUCLEOTIDE SEQUENCE [LARGE SCALE GENOMIC DNA]</scope>
    <source>
        <strain evidence="8 9">DSM 29590</strain>
    </source>
</reference>
<evidence type="ECO:0000256" key="4">
    <source>
        <dbReference type="ARBA" id="ARBA00023136"/>
    </source>
</evidence>
<keyword evidence="9" id="KW-1185">Reference proteome</keyword>
<dbReference type="GO" id="GO:0055085">
    <property type="term" value="P:transmembrane transport"/>
    <property type="evidence" value="ECO:0007669"/>
    <property type="project" value="InterPro"/>
</dbReference>
<dbReference type="EMBL" id="FTNV01000001">
    <property type="protein sequence ID" value="SIR95217.1"/>
    <property type="molecule type" value="Genomic_DNA"/>
</dbReference>
<evidence type="ECO:0000259" key="7">
    <source>
        <dbReference type="PROSITE" id="PS52015"/>
    </source>
</evidence>
<keyword evidence="4" id="KW-0472">Membrane</keyword>
<gene>
    <name evidence="8" type="ORF">SAMN05421666_0740</name>
</gene>
<feature type="region of interest" description="Disordered" evidence="5">
    <location>
        <begin position="112"/>
        <end position="209"/>
    </location>
</feature>
<proteinExistence type="predicted"/>
<dbReference type="STRING" id="573024.SAMN05216208_1395"/>
<evidence type="ECO:0000313" key="9">
    <source>
        <dbReference type="Proteomes" id="UP000186019"/>
    </source>
</evidence>
<feature type="compositionally biased region" description="Basic and acidic residues" evidence="5">
    <location>
        <begin position="142"/>
        <end position="151"/>
    </location>
</feature>
<evidence type="ECO:0000256" key="2">
    <source>
        <dbReference type="ARBA" id="ARBA00022692"/>
    </source>
</evidence>
<feature type="chain" id="PRO_5009941568" evidence="6">
    <location>
        <begin position="22"/>
        <end position="295"/>
    </location>
</feature>
<dbReference type="PROSITE" id="PS52015">
    <property type="entry name" value="TONB_CTD"/>
    <property type="match status" value="1"/>
</dbReference>
<evidence type="ECO:0000256" key="5">
    <source>
        <dbReference type="SAM" id="MobiDB-lite"/>
    </source>
</evidence>
<evidence type="ECO:0000256" key="6">
    <source>
        <dbReference type="SAM" id="SignalP"/>
    </source>
</evidence>
<evidence type="ECO:0000256" key="3">
    <source>
        <dbReference type="ARBA" id="ARBA00022989"/>
    </source>
</evidence>
<organism evidence="8 9">
    <name type="scientific">Roseovarius nanhaiticus</name>
    <dbReference type="NCBI Taxonomy" id="573024"/>
    <lineage>
        <taxon>Bacteria</taxon>
        <taxon>Pseudomonadati</taxon>
        <taxon>Pseudomonadota</taxon>
        <taxon>Alphaproteobacteria</taxon>
        <taxon>Rhodobacterales</taxon>
        <taxon>Roseobacteraceae</taxon>
        <taxon>Roseovarius</taxon>
    </lineage>
</organism>
<evidence type="ECO:0000256" key="1">
    <source>
        <dbReference type="ARBA" id="ARBA00004167"/>
    </source>
</evidence>
<comment type="subcellular location">
    <subcellularLocation>
        <location evidence="1">Membrane</location>
        <topology evidence="1">Single-pass membrane protein</topology>
    </subcellularLocation>
</comment>
<dbReference type="InterPro" id="IPR037682">
    <property type="entry name" value="TonB_C"/>
</dbReference>
<feature type="region of interest" description="Disordered" evidence="5">
    <location>
        <begin position="62"/>
        <end position="95"/>
    </location>
</feature>
<evidence type="ECO:0000313" key="8">
    <source>
        <dbReference type="EMBL" id="SIR95217.1"/>
    </source>
</evidence>
<keyword evidence="6" id="KW-0732">Signal</keyword>
<dbReference type="NCBIfam" id="TIGR01352">
    <property type="entry name" value="tonB_Cterm"/>
    <property type="match status" value="1"/>
</dbReference>
<keyword evidence="3" id="KW-1133">Transmembrane helix</keyword>
<protein>
    <submittedName>
        <fullName evidence="8">Outer membrane transport energization protein TonB</fullName>
    </submittedName>
</protein>
<sequence length="295" mass="29616">MIASSNRVKLLAVSGAVLAHAAIGLAFPPDTAPEIAGGAGAPEARLGTSFADMAAGMLTAEQAQDTAAPVSAPAPEVAHAPRAATASPTRPEAVQPLRAEPAPAAEPLAALPAAPSPEAPEAQKTLAVAPQAVSRSLRPVRRSADFEEENKPQAAKPTQAAAPPPKPRAQPAPRGNSDTNAAAGTPQGSRAATAQAQGRASGQSTAAGTAAASNYPGLVMRKISGVRKPRMSQSGSARVSFSVASSGALAGVSIARSSGRAALDREALRLIQRAAPFPPPPASAQRNFAIDIEFR</sequence>
<dbReference type="OrthoDB" id="7930032at2"/>
<dbReference type="InterPro" id="IPR006260">
    <property type="entry name" value="TonB/TolA_C"/>
</dbReference>
<dbReference type="SUPFAM" id="SSF74653">
    <property type="entry name" value="TolA/TonB C-terminal domain"/>
    <property type="match status" value="1"/>
</dbReference>
<accession>A0A1N7F4B7</accession>
<feature type="domain" description="TonB C-terminal" evidence="7">
    <location>
        <begin position="209"/>
        <end position="295"/>
    </location>
</feature>
<keyword evidence="2" id="KW-0812">Transmembrane</keyword>
<feature type="compositionally biased region" description="Low complexity" evidence="5">
    <location>
        <begin position="187"/>
        <end position="209"/>
    </location>
</feature>
<feature type="compositionally biased region" description="Low complexity" evidence="5">
    <location>
        <begin position="152"/>
        <end position="161"/>
    </location>
</feature>
<feature type="signal peptide" evidence="6">
    <location>
        <begin position="1"/>
        <end position="21"/>
    </location>
</feature>